<dbReference type="PROSITE" id="PS51387">
    <property type="entry name" value="FAD_PCMH"/>
    <property type="match status" value="1"/>
</dbReference>
<evidence type="ECO:0000256" key="2">
    <source>
        <dbReference type="ARBA" id="ARBA00005466"/>
    </source>
</evidence>
<evidence type="ECO:0000256" key="3">
    <source>
        <dbReference type="ARBA" id="ARBA00022630"/>
    </source>
</evidence>
<evidence type="ECO:0000259" key="6">
    <source>
        <dbReference type="PROSITE" id="PS51387"/>
    </source>
</evidence>
<keyword evidence="8" id="KW-1185">Reference proteome</keyword>
<evidence type="ECO:0000313" key="8">
    <source>
        <dbReference type="Proteomes" id="UP000292118"/>
    </source>
</evidence>
<dbReference type="Pfam" id="PF01565">
    <property type="entry name" value="FAD_binding_4"/>
    <property type="match status" value="1"/>
</dbReference>
<comment type="similarity">
    <text evidence="2">Belongs to the oxygen-dependent FAD-linked oxidoreductase family.</text>
</comment>
<evidence type="ECO:0000256" key="1">
    <source>
        <dbReference type="ARBA" id="ARBA00001974"/>
    </source>
</evidence>
<evidence type="ECO:0000256" key="4">
    <source>
        <dbReference type="ARBA" id="ARBA00022827"/>
    </source>
</evidence>
<organism evidence="7 8">
    <name type="scientific">Xylanimonas protaetiae</name>
    <dbReference type="NCBI Taxonomy" id="2509457"/>
    <lineage>
        <taxon>Bacteria</taxon>
        <taxon>Bacillati</taxon>
        <taxon>Actinomycetota</taxon>
        <taxon>Actinomycetes</taxon>
        <taxon>Micrococcales</taxon>
        <taxon>Promicromonosporaceae</taxon>
        <taxon>Xylanimonas</taxon>
    </lineage>
</organism>
<dbReference type="InterPro" id="IPR036318">
    <property type="entry name" value="FAD-bd_PCMH-like_sf"/>
</dbReference>
<dbReference type="PANTHER" id="PTHR42973:SF39">
    <property type="entry name" value="FAD-BINDING PCMH-TYPE DOMAIN-CONTAINING PROTEIN"/>
    <property type="match status" value="1"/>
</dbReference>
<evidence type="ECO:0000256" key="5">
    <source>
        <dbReference type="ARBA" id="ARBA00023002"/>
    </source>
</evidence>
<dbReference type="KEGG" id="xya:ET471_15725"/>
<accession>A0A4P6FKY2</accession>
<dbReference type="AlphaFoldDB" id="A0A4P6FKY2"/>
<sequence length="460" mass="46874">MRAFVLSGRCHERATLFSLQRESVKMRPEVMCMSVRPSLVGDGAEHGVGRAAAPTRETVQSTGARVRARTPADVARVLGEAAASGHRVTTTAPAGPGTVLLDLSAFDTLSVAPVERTVRVGAGVTWARLVAQTAPHGLAVLPGDDPGRTAPGHALSGAIGAVARTFGLAADHVLSADLVTPDGALRTVTADADADLFRALRGGAAGLGVVTTLTFGMPALTDLRAGTWWFDAAPAPEAAALLHRWRAWLADLPESMSTRATLTATGDGKVAVALRFAHVGEPAEGAALLAELADEVPAPARDTVAHLRVGRDSGHLREAEGGVPAAARGALLPGLPAQALDAVVAAAASAPPGSTALLKLRGGAIARSGPFPGSVPGRDAAFALRATAAAQADADAVVDAVASWATRGTTLDLGDPRDARTAEALRVAWGEESYGRITRLRAALDPQGVLVAPWEADAEG</sequence>
<dbReference type="Gene3D" id="3.40.462.20">
    <property type="match status" value="1"/>
</dbReference>
<dbReference type="Proteomes" id="UP000292118">
    <property type="component" value="Chromosome"/>
</dbReference>
<proteinExistence type="inferred from homology"/>
<dbReference type="InterPro" id="IPR050416">
    <property type="entry name" value="FAD-linked_Oxidoreductase"/>
</dbReference>
<gene>
    <name evidence="7" type="ORF">ET471_15725</name>
</gene>
<dbReference type="Gene3D" id="3.30.465.10">
    <property type="match status" value="1"/>
</dbReference>
<evidence type="ECO:0000313" key="7">
    <source>
        <dbReference type="EMBL" id="QAY71298.1"/>
    </source>
</evidence>
<comment type="cofactor">
    <cofactor evidence="1">
        <name>FAD</name>
        <dbReference type="ChEBI" id="CHEBI:57692"/>
    </cofactor>
</comment>
<keyword evidence="3" id="KW-0285">Flavoprotein</keyword>
<dbReference type="GO" id="GO:0071949">
    <property type="term" value="F:FAD binding"/>
    <property type="evidence" value="ECO:0007669"/>
    <property type="project" value="InterPro"/>
</dbReference>
<feature type="domain" description="FAD-binding PCMH-type" evidence="6">
    <location>
        <begin position="58"/>
        <end position="220"/>
    </location>
</feature>
<dbReference type="PANTHER" id="PTHR42973">
    <property type="entry name" value="BINDING OXIDOREDUCTASE, PUTATIVE (AFU_ORTHOLOGUE AFUA_1G17690)-RELATED"/>
    <property type="match status" value="1"/>
</dbReference>
<dbReference type="SUPFAM" id="SSF56176">
    <property type="entry name" value="FAD-binding/transporter-associated domain-like"/>
    <property type="match status" value="1"/>
</dbReference>
<keyword evidence="4" id="KW-0274">FAD</keyword>
<dbReference type="InterPro" id="IPR016166">
    <property type="entry name" value="FAD-bd_PCMH"/>
</dbReference>
<dbReference type="OrthoDB" id="9775082at2"/>
<keyword evidence="5" id="KW-0560">Oxidoreductase</keyword>
<dbReference type="InterPro" id="IPR006094">
    <property type="entry name" value="Oxid_FAD_bind_N"/>
</dbReference>
<dbReference type="GO" id="GO:0016491">
    <property type="term" value="F:oxidoreductase activity"/>
    <property type="evidence" value="ECO:0007669"/>
    <property type="project" value="UniProtKB-KW"/>
</dbReference>
<reference evidence="7 8" key="1">
    <citation type="submission" date="2019-01" db="EMBL/GenBank/DDBJ databases">
        <title>Genome sequencing of strain FW10M-9.</title>
        <authorList>
            <person name="Heo J."/>
            <person name="Kim S.-J."/>
            <person name="Kim J.-S."/>
            <person name="Hong S.-B."/>
            <person name="Kwon S.-W."/>
        </authorList>
    </citation>
    <scope>NUCLEOTIDE SEQUENCE [LARGE SCALE GENOMIC DNA]</scope>
    <source>
        <strain evidence="7 8">FW10M-9</strain>
    </source>
</reference>
<protein>
    <submittedName>
        <fullName evidence="7">FAD-binding oxidoreductase</fullName>
    </submittedName>
</protein>
<dbReference type="InterPro" id="IPR016169">
    <property type="entry name" value="FAD-bd_PCMH_sub2"/>
</dbReference>
<dbReference type="EMBL" id="CP035493">
    <property type="protein sequence ID" value="QAY71298.1"/>
    <property type="molecule type" value="Genomic_DNA"/>
</dbReference>
<name>A0A4P6FKY2_9MICO</name>